<dbReference type="InterPro" id="IPR036409">
    <property type="entry name" value="Aldolase_II/adducin_N_sf"/>
</dbReference>
<evidence type="ECO:0000313" key="4">
    <source>
        <dbReference type="EMBL" id="SFV57384.1"/>
    </source>
</evidence>
<keyword evidence="1" id="KW-0479">Metal-binding</keyword>
<evidence type="ECO:0000259" key="3">
    <source>
        <dbReference type="SMART" id="SM01007"/>
    </source>
</evidence>
<dbReference type="InterPro" id="IPR001303">
    <property type="entry name" value="Aldolase_II/adducin_N"/>
</dbReference>
<gene>
    <name evidence="4" type="ORF">MNB_SV-8-942</name>
</gene>
<dbReference type="Gene3D" id="3.40.225.10">
    <property type="entry name" value="Class II aldolase/adducin N-terminal domain"/>
    <property type="match status" value="1"/>
</dbReference>
<dbReference type="Pfam" id="PF00596">
    <property type="entry name" value="Aldolase_II"/>
    <property type="match status" value="1"/>
</dbReference>
<protein>
    <recommendedName>
        <fullName evidence="3">Class II aldolase/adducin N-terminal domain-containing protein</fullName>
    </recommendedName>
</protein>
<dbReference type="EMBL" id="FPHD01000046">
    <property type="protein sequence ID" value="SFV57384.1"/>
    <property type="molecule type" value="Genomic_DNA"/>
</dbReference>
<dbReference type="GO" id="GO:0046872">
    <property type="term" value="F:metal ion binding"/>
    <property type="evidence" value="ECO:0007669"/>
    <property type="project" value="UniProtKB-KW"/>
</dbReference>
<keyword evidence="2" id="KW-0456">Lyase</keyword>
<dbReference type="SUPFAM" id="SSF53639">
    <property type="entry name" value="AraD/HMP-PK domain-like"/>
    <property type="match status" value="1"/>
</dbReference>
<dbReference type="GO" id="GO:0016832">
    <property type="term" value="F:aldehyde-lyase activity"/>
    <property type="evidence" value="ECO:0007669"/>
    <property type="project" value="TreeGrafter"/>
</dbReference>
<sequence>MDKHLIDDIKHISLSLFNKNFFGVYHGSISARMSRDSFIINSKETILNEVTEDSLVKLDCQKRDYRWSMANADVHIHEHIYETIPSAKYVSYTMPPYATAFSLKHGKVSPQDYYGKKVLDEVIVYDPKNIDDWIERAPYEIPQFFQKHNTHLLLIKGFGVICYDRDITEMAKKVSILENSCRLLALSANL</sequence>
<evidence type="ECO:0000256" key="1">
    <source>
        <dbReference type="ARBA" id="ARBA00022723"/>
    </source>
</evidence>
<feature type="domain" description="Class II aldolase/adducin N-terminal" evidence="3">
    <location>
        <begin position="7"/>
        <end position="185"/>
    </location>
</feature>
<dbReference type="PANTHER" id="PTHR22789:SF0">
    <property type="entry name" value="3-OXO-TETRONATE 4-PHOSPHATE DECARBOXYLASE-RELATED"/>
    <property type="match status" value="1"/>
</dbReference>
<dbReference type="NCBIfam" id="NF004492">
    <property type="entry name" value="PRK05834.1"/>
    <property type="match status" value="1"/>
</dbReference>
<dbReference type="GO" id="GO:0019323">
    <property type="term" value="P:pentose catabolic process"/>
    <property type="evidence" value="ECO:0007669"/>
    <property type="project" value="TreeGrafter"/>
</dbReference>
<dbReference type="SMART" id="SM01007">
    <property type="entry name" value="Aldolase_II"/>
    <property type="match status" value="1"/>
</dbReference>
<proteinExistence type="predicted"/>
<organism evidence="4">
    <name type="scientific">hydrothermal vent metagenome</name>
    <dbReference type="NCBI Taxonomy" id="652676"/>
    <lineage>
        <taxon>unclassified sequences</taxon>
        <taxon>metagenomes</taxon>
        <taxon>ecological metagenomes</taxon>
    </lineage>
</organism>
<evidence type="ECO:0000256" key="2">
    <source>
        <dbReference type="ARBA" id="ARBA00023239"/>
    </source>
</evidence>
<reference evidence="4" key="1">
    <citation type="submission" date="2016-10" db="EMBL/GenBank/DDBJ databases">
        <authorList>
            <person name="de Groot N.N."/>
        </authorList>
    </citation>
    <scope>NUCLEOTIDE SEQUENCE</scope>
</reference>
<accession>A0A1W1BV84</accession>
<dbReference type="InterPro" id="IPR050197">
    <property type="entry name" value="Aldolase_class_II_sugar_metab"/>
</dbReference>
<dbReference type="GO" id="GO:0005829">
    <property type="term" value="C:cytosol"/>
    <property type="evidence" value="ECO:0007669"/>
    <property type="project" value="TreeGrafter"/>
</dbReference>
<dbReference type="AlphaFoldDB" id="A0A1W1BV84"/>
<dbReference type="PANTHER" id="PTHR22789">
    <property type="entry name" value="FUCULOSE PHOSPHATE ALDOLASE"/>
    <property type="match status" value="1"/>
</dbReference>
<name>A0A1W1BV84_9ZZZZ</name>